<dbReference type="Proteomes" id="UP000252419">
    <property type="component" value="Unassembled WGS sequence"/>
</dbReference>
<evidence type="ECO:0000313" key="1">
    <source>
        <dbReference type="EMBL" id="RCK04127.1"/>
    </source>
</evidence>
<accession>A0A367U753</accession>
<sequence>MQVSVRHIPVVFHVGTMDAKNKGANYASSWEGDGLSVSVTPNIWDEIAKLGGAPVHQLACADALFLDMTTVDADMWGAGTTYAMSKGLVDWAEVFVAREIDCETEQFRETCFATEAEAWEHLEMEVDQGFEDLVRSARRLTLTSAGAKRARFTGDVLESAAGFIADDFAISFWAEDELRKQVPELVGCWWNERLDVDSLSAPRGVIFNDSLSRFDSSLADRTEVDDDDNIIELPDQFKINPFAHQTAQFRFVTNCVSANGDDINDMIDSPASRDINYDEFVKLLGQGSSKSGLALLHQNFPEYENGVLSLKKDYHVSYHVSTFKGLPALYLVHSGIEYVYQKSSFLGKGFQCADPYLAEEEIGSLSF</sequence>
<dbReference type="EMBL" id="JPWA01000036">
    <property type="protein sequence ID" value="RCK04127.1"/>
    <property type="molecule type" value="Genomic_DNA"/>
</dbReference>
<dbReference type="RefSeq" id="WP_147250142.1">
    <property type="nucleotide sequence ID" value="NZ_JPWA01000036.1"/>
</dbReference>
<comment type="caution">
    <text evidence="1">The sequence shown here is derived from an EMBL/GenBank/DDBJ whole genome shotgun (WGS) entry which is preliminary data.</text>
</comment>
<reference evidence="1 2" key="1">
    <citation type="submission" date="2014-07" db="EMBL/GenBank/DDBJ databases">
        <title>Draft genome sequence of Thalassospira xianhensis P-4 (MCCC 1A02616).</title>
        <authorList>
            <person name="Lai Q."/>
            <person name="Shao Z."/>
        </authorList>
    </citation>
    <scope>NUCLEOTIDE SEQUENCE [LARGE SCALE GENOMIC DNA]</scope>
    <source>
        <strain evidence="1 2">MCCC 1A02616</strain>
    </source>
</reference>
<dbReference type="AlphaFoldDB" id="A0A367U753"/>
<keyword evidence="2" id="KW-1185">Reference proteome</keyword>
<gene>
    <name evidence="1" type="ORF">TH5_21315</name>
</gene>
<proteinExistence type="predicted"/>
<organism evidence="1 2">
    <name type="scientific">Thalassospira xianhensis MCCC 1A02616</name>
    <dbReference type="NCBI Taxonomy" id="1177929"/>
    <lineage>
        <taxon>Bacteria</taxon>
        <taxon>Pseudomonadati</taxon>
        <taxon>Pseudomonadota</taxon>
        <taxon>Alphaproteobacteria</taxon>
        <taxon>Rhodospirillales</taxon>
        <taxon>Thalassospiraceae</taxon>
        <taxon>Thalassospira</taxon>
    </lineage>
</organism>
<name>A0A367U753_9PROT</name>
<evidence type="ECO:0000313" key="2">
    <source>
        <dbReference type="Proteomes" id="UP000252419"/>
    </source>
</evidence>
<protein>
    <submittedName>
        <fullName evidence="1">Uncharacterized protein</fullName>
    </submittedName>
</protein>